<organism evidence="1 2">
    <name type="scientific">Candidatus Nealsonbacteria bacterium CG09_land_8_20_14_0_10_42_14</name>
    <dbReference type="NCBI Taxonomy" id="1974707"/>
    <lineage>
        <taxon>Bacteria</taxon>
        <taxon>Candidatus Nealsoniibacteriota</taxon>
    </lineage>
</organism>
<evidence type="ECO:0008006" key="3">
    <source>
        <dbReference type="Google" id="ProtNLM"/>
    </source>
</evidence>
<sequence>MIDRKTKKEKRAEKEIIDLLKSEERGWTQEKIMDAAGLGWDLTILCLSRLCRGKQVECVPHSHTANGLRVEYRLI</sequence>
<dbReference type="AlphaFoldDB" id="A0A2H0WZR7"/>
<name>A0A2H0WZR7_9BACT</name>
<dbReference type="Proteomes" id="UP000229675">
    <property type="component" value="Unassembled WGS sequence"/>
</dbReference>
<reference evidence="2" key="1">
    <citation type="submission" date="2017-09" db="EMBL/GenBank/DDBJ databases">
        <title>Depth-based differentiation of microbial function through sediment-hosted aquifers and enrichment of novel symbionts in the deep terrestrial subsurface.</title>
        <authorList>
            <person name="Probst A.J."/>
            <person name="Ladd B."/>
            <person name="Jarett J.K."/>
            <person name="Geller-Mcgrath D.E."/>
            <person name="Sieber C.M.K."/>
            <person name="Emerson J.B."/>
            <person name="Anantharaman K."/>
            <person name="Thomas B.C."/>
            <person name="Malmstrom R."/>
            <person name="Stieglmeier M."/>
            <person name="Klingl A."/>
            <person name="Woyke T."/>
            <person name="Ryan C.M."/>
            <person name="Banfield J.F."/>
        </authorList>
    </citation>
    <scope>NUCLEOTIDE SEQUENCE [LARGE SCALE GENOMIC DNA]</scope>
</reference>
<protein>
    <recommendedName>
        <fullName evidence="3">Transcriptional regulator</fullName>
    </recommendedName>
</protein>
<proteinExistence type="predicted"/>
<evidence type="ECO:0000313" key="1">
    <source>
        <dbReference type="EMBL" id="PIS17429.1"/>
    </source>
</evidence>
<dbReference type="EMBL" id="PEZD01000017">
    <property type="protein sequence ID" value="PIS17429.1"/>
    <property type="molecule type" value="Genomic_DNA"/>
</dbReference>
<accession>A0A2H0WZR7</accession>
<comment type="caution">
    <text evidence="1">The sequence shown here is derived from an EMBL/GenBank/DDBJ whole genome shotgun (WGS) entry which is preliminary data.</text>
</comment>
<evidence type="ECO:0000313" key="2">
    <source>
        <dbReference type="Proteomes" id="UP000229675"/>
    </source>
</evidence>
<gene>
    <name evidence="1" type="ORF">COT59_00680</name>
</gene>